<dbReference type="AlphaFoldDB" id="A0A2T0U6Z4"/>
<comment type="function">
    <text evidence="15">Plays a critical role in recombination and DNA repair. Helps process Holliday junction intermediates to mature products by catalyzing branch migration. Has replication fork regression activity, unwinds stalled or blocked replication forks to make a HJ that can be resolved. Has a DNA unwinding activity characteristic of a DNA helicase with 3'-5' polarity.</text>
</comment>
<evidence type="ECO:0000256" key="15">
    <source>
        <dbReference type="RuleBase" id="RU363016"/>
    </source>
</evidence>
<dbReference type="PANTHER" id="PTHR47964">
    <property type="entry name" value="ATP-DEPENDENT DNA HELICASE HOMOLOG RECG, CHLOROPLASTIC"/>
    <property type="match status" value="1"/>
</dbReference>
<dbReference type="GO" id="GO:0016887">
    <property type="term" value="F:ATP hydrolysis activity"/>
    <property type="evidence" value="ECO:0007669"/>
    <property type="project" value="RHEA"/>
</dbReference>
<dbReference type="PROSITE" id="PS51192">
    <property type="entry name" value="HELICASE_ATP_BIND_1"/>
    <property type="match status" value="1"/>
</dbReference>
<dbReference type="PANTHER" id="PTHR47964:SF1">
    <property type="entry name" value="ATP-DEPENDENT DNA HELICASE HOMOLOG RECG, CHLOROPLASTIC"/>
    <property type="match status" value="1"/>
</dbReference>
<keyword evidence="10 15" id="KW-0234">DNA repair</keyword>
<comment type="similarity">
    <text evidence="1 15">Belongs to the helicase family. RecG subfamily.</text>
</comment>
<dbReference type="Pfam" id="PF19833">
    <property type="entry name" value="RecG_dom3_C"/>
    <property type="match status" value="1"/>
</dbReference>
<proteinExistence type="inferred from homology"/>
<dbReference type="InterPro" id="IPR011545">
    <property type="entry name" value="DEAD/DEAH_box_helicase_dom"/>
</dbReference>
<dbReference type="Pfam" id="PF00270">
    <property type="entry name" value="DEAD"/>
    <property type="match status" value="1"/>
</dbReference>
<evidence type="ECO:0000256" key="3">
    <source>
        <dbReference type="ARBA" id="ARBA00022741"/>
    </source>
</evidence>
<dbReference type="Pfam" id="PF00271">
    <property type="entry name" value="Helicase_C"/>
    <property type="match status" value="1"/>
</dbReference>
<dbReference type="NCBIfam" id="TIGR00643">
    <property type="entry name" value="recG"/>
    <property type="match status" value="1"/>
</dbReference>
<evidence type="ECO:0000256" key="2">
    <source>
        <dbReference type="ARBA" id="ARBA00017846"/>
    </source>
</evidence>
<evidence type="ECO:0000256" key="6">
    <source>
        <dbReference type="ARBA" id="ARBA00022806"/>
    </source>
</evidence>
<evidence type="ECO:0000259" key="16">
    <source>
        <dbReference type="PROSITE" id="PS51192"/>
    </source>
</evidence>
<name>A0A2T0U6Z4_9SPHI</name>
<evidence type="ECO:0000259" key="17">
    <source>
        <dbReference type="PROSITE" id="PS51194"/>
    </source>
</evidence>
<dbReference type="SUPFAM" id="SSF50249">
    <property type="entry name" value="Nucleic acid-binding proteins"/>
    <property type="match status" value="1"/>
</dbReference>
<dbReference type="GO" id="GO:0043138">
    <property type="term" value="F:3'-5' DNA helicase activity"/>
    <property type="evidence" value="ECO:0007669"/>
    <property type="project" value="UniProtKB-EC"/>
</dbReference>
<dbReference type="CDD" id="cd04488">
    <property type="entry name" value="RecG_wedge_OBF"/>
    <property type="match status" value="1"/>
</dbReference>
<dbReference type="CDD" id="cd17992">
    <property type="entry name" value="DEXHc_RecG"/>
    <property type="match status" value="1"/>
</dbReference>
<evidence type="ECO:0000256" key="5">
    <source>
        <dbReference type="ARBA" id="ARBA00022801"/>
    </source>
</evidence>
<dbReference type="InterPro" id="IPR001650">
    <property type="entry name" value="Helicase_C-like"/>
</dbReference>
<keyword evidence="11" id="KW-0413">Isomerase</keyword>
<dbReference type="GO" id="GO:0006281">
    <property type="term" value="P:DNA repair"/>
    <property type="evidence" value="ECO:0007669"/>
    <property type="project" value="UniProtKB-UniRule"/>
</dbReference>
<feature type="domain" description="Helicase ATP-binding" evidence="16">
    <location>
        <begin position="286"/>
        <end position="448"/>
    </location>
</feature>
<accession>A0A2T0U6Z4</accession>
<evidence type="ECO:0000256" key="9">
    <source>
        <dbReference type="ARBA" id="ARBA00023172"/>
    </source>
</evidence>
<comment type="catalytic activity">
    <reaction evidence="14 15">
        <text>ATP + H2O = ADP + phosphate + H(+)</text>
        <dbReference type="Rhea" id="RHEA:13065"/>
        <dbReference type="ChEBI" id="CHEBI:15377"/>
        <dbReference type="ChEBI" id="CHEBI:15378"/>
        <dbReference type="ChEBI" id="CHEBI:30616"/>
        <dbReference type="ChEBI" id="CHEBI:43474"/>
        <dbReference type="ChEBI" id="CHEBI:456216"/>
        <dbReference type="EC" id="5.6.2.4"/>
    </reaction>
</comment>
<evidence type="ECO:0000256" key="4">
    <source>
        <dbReference type="ARBA" id="ARBA00022763"/>
    </source>
</evidence>
<dbReference type="InterPro" id="IPR027417">
    <property type="entry name" value="P-loop_NTPase"/>
</dbReference>
<gene>
    <name evidence="18" type="ORF">B0I27_103155</name>
</gene>
<dbReference type="InterPro" id="IPR004609">
    <property type="entry name" value="ATP-dep_DNA_helicase_RecG"/>
</dbReference>
<keyword evidence="19" id="KW-1185">Reference proteome</keyword>
<evidence type="ECO:0000256" key="7">
    <source>
        <dbReference type="ARBA" id="ARBA00022840"/>
    </source>
</evidence>
<dbReference type="SUPFAM" id="SSF52540">
    <property type="entry name" value="P-loop containing nucleoside triphosphate hydrolases"/>
    <property type="match status" value="2"/>
</dbReference>
<keyword evidence="5 15" id="KW-0378">Hydrolase</keyword>
<keyword evidence="9 15" id="KW-0233">DNA recombination</keyword>
<evidence type="ECO:0000256" key="14">
    <source>
        <dbReference type="ARBA" id="ARBA00048988"/>
    </source>
</evidence>
<dbReference type="Pfam" id="PF17191">
    <property type="entry name" value="RecG_wedge"/>
    <property type="match status" value="1"/>
</dbReference>
<dbReference type="InterPro" id="IPR033454">
    <property type="entry name" value="RecG_wedge"/>
</dbReference>
<evidence type="ECO:0000256" key="10">
    <source>
        <dbReference type="ARBA" id="ARBA00023204"/>
    </source>
</evidence>
<dbReference type="GO" id="GO:0006310">
    <property type="term" value="P:DNA recombination"/>
    <property type="evidence" value="ECO:0007669"/>
    <property type="project" value="UniProtKB-UniRule"/>
</dbReference>
<dbReference type="Gene3D" id="2.40.50.140">
    <property type="entry name" value="Nucleic acid-binding proteins"/>
    <property type="match status" value="1"/>
</dbReference>
<comment type="caution">
    <text evidence="18">The sequence shown here is derived from an EMBL/GenBank/DDBJ whole genome shotgun (WGS) entry which is preliminary data.</text>
</comment>
<dbReference type="SMART" id="SM00490">
    <property type="entry name" value="HELICc"/>
    <property type="match status" value="1"/>
</dbReference>
<reference evidence="18 19" key="1">
    <citation type="submission" date="2018-03" db="EMBL/GenBank/DDBJ databases">
        <title>Genomic Encyclopedia of Type Strains, Phase III (KMG-III): the genomes of soil and plant-associated and newly described type strains.</title>
        <authorList>
            <person name="Whitman W."/>
        </authorList>
    </citation>
    <scope>NUCLEOTIDE SEQUENCE [LARGE SCALE GENOMIC DNA]</scope>
    <source>
        <strain evidence="18 19">CGMCC 1.9313</strain>
    </source>
</reference>
<evidence type="ECO:0000256" key="8">
    <source>
        <dbReference type="ARBA" id="ARBA00023125"/>
    </source>
</evidence>
<sequence length="701" mass="79855">MAEISLITPIEYLKGVGQHKAELLKKELSVFTFQDLLYHYPFRYIDRTRFYKIREVNGSLPLIQIIGRVVSKEIVGEKQARRLVVQLRDDTGIMELVWFRALKWIDRILHPGLAIVVFGKPSDFNGKVSISHPEVEVYNPAAKKLGNLSLQPVYNSTEKLKQNQLDSKGIQKLLENLTELSVPLIRETIPEYVLNKYHLISRPQAIKAVHFPVDQQELDAAVRRLKFEELFFIQLKLLRNRLLRTEKFKGCVFGSVGEKFNEFYSSKLPFALTNAQKRVLKEIRIDTQRGVQMNRLLQGDVGSGKTVVALMTMLLAVDNGYQACIMAPTEILARQHYLSIQQLVGADFVQVELLTGSTRKKDRKRIHESLLNGSLNILIGTHALIEDPVQFQNLGLAIIDEQHRFGVEQRAKLWRKNSVPPHMLVMTATPIPRTLAMTLYGDLDVSVIDELPAGRKPIKTLHLYENQRLRMFGFMRQEIAKGRQVYVVYPLIKESEKLDLLHLEAGIEAISRAFPLPEYRISIVHGKMSAADKEFEMQRFVKHETQIMVATTVIEVGVNVPNASVMIIENSERFGLSQLHQLRGRVGRGAEQSYCILMSTNKLSADGKIRLETMVRTNDGFEISETDLKLRGPGNIEGTQQSGVLDLKLADLAQDQQILQVARNEVIGIFEADPGLEKEENQLLREYFNVRQPGIHWNKIS</sequence>
<keyword evidence="3 15" id="KW-0547">Nucleotide-binding</keyword>
<protein>
    <recommendedName>
        <fullName evidence="2 15">ATP-dependent DNA helicase RecG</fullName>
        <ecNumber evidence="13 15">5.6.2.4</ecNumber>
    </recommendedName>
</protein>
<evidence type="ECO:0000256" key="12">
    <source>
        <dbReference type="ARBA" id="ARBA00034617"/>
    </source>
</evidence>
<evidence type="ECO:0000256" key="13">
    <source>
        <dbReference type="ARBA" id="ARBA00034808"/>
    </source>
</evidence>
<keyword evidence="7 15" id="KW-0067">ATP-binding</keyword>
<dbReference type="EC" id="5.6.2.4" evidence="13 15"/>
<evidence type="ECO:0000256" key="11">
    <source>
        <dbReference type="ARBA" id="ARBA00023235"/>
    </source>
</evidence>
<comment type="catalytic activity">
    <reaction evidence="12 15">
        <text>Couples ATP hydrolysis with the unwinding of duplex DNA by translocating in the 3'-5' direction.</text>
        <dbReference type="EC" id="5.6.2.4"/>
    </reaction>
</comment>
<dbReference type="PROSITE" id="PS51194">
    <property type="entry name" value="HELICASE_CTER"/>
    <property type="match status" value="1"/>
</dbReference>
<dbReference type="GO" id="GO:0005524">
    <property type="term" value="F:ATP binding"/>
    <property type="evidence" value="ECO:0007669"/>
    <property type="project" value="UniProtKB-KW"/>
</dbReference>
<keyword evidence="4 15" id="KW-0227">DNA damage</keyword>
<keyword evidence="6 15" id="KW-0347">Helicase</keyword>
<keyword evidence="8" id="KW-0238">DNA-binding</keyword>
<dbReference type="NCBIfam" id="NF008168">
    <property type="entry name" value="PRK10917.2-2"/>
    <property type="match status" value="1"/>
</dbReference>
<dbReference type="InterPro" id="IPR012340">
    <property type="entry name" value="NA-bd_OB-fold"/>
</dbReference>
<dbReference type="GO" id="GO:0003677">
    <property type="term" value="F:DNA binding"/>
    <property type="evidence" value="ECO:0007669"/>
    <property type="project" value="UniProtKB-KW"/>
</dbReference>
<dbReference type="SMART" id="SM00487">
    <property type="entry name" value="DEXDc"/>
    <property type="match status" value="1"/>
</dbReference>
<dbReference type="Proteomes" id="UP000238034">
    <property type="component" value="Unassembled WGS sequence"/>
</dbReference>
<evidence type="ECO:0000313" key="19">
    <source>
        <dbReference type="Proteomes" id="UP000238034"/>
    </source>
</evidence>
<dbReference type="RefSeq" id="WP_106292285.1">
    <property type="nucleotide sequence ID" value="NZ_PVTH01000003.1"/>
</dbReference>
<evidence type="ECO:0000256" key="1">
    <source>
        <dbReference type="ARBA" id="ARBA00007504"/>
    </source>
</evidence>
<dbReference type="InterPro" id="IPR014001">
    <property type="entry name" value="Helicase_ATP-bd"/>
</dbReference>
<dbReference type="OrthoDB" id="9804325at2"/>
<dbReference type="EMBL" id="PVTH01000003">
    <property type="protein sequence ID" value="PRY53685.1"/>
    <property type="molecule type" value="Genomic_DNA"/>
</dbReference>
<organism evidence="18 19">
    <name type="scientific">Arcticibacter pallidicorallinus</name>
    <dbReference type="NCBI Taxonomy" id="1259464"/>
    <lineage>
        <taxon>Bacteria</taxon>
        <taxon>Pseudomonadati</taxon>
        <taxon>Bacteroidota</taxon>
        <taxon>Sphingobacteriia</taxon>
        <taxon>Sphingobacteriales</taxon>
        <taxon>Sphingobacteriaceae</taxon>
        <taxon>Arcticibacter</taxon>
    </lineage>
</organism>
<dbReference type="NCBIfam" id="NF008165">
    <property type="entry name" value="PRK10917.1-3"/>
    <property type="match status" value="1"/>
</dbReference>
<dbReference type="InterPro" id="IPR047112">
    <property type="entry name" value="RecG/Mfd"/>
</dbReference>
<evidence type="ECO:0000313" key="18">
    <source>
        <dbReference type="EMBL" id="PRY53685.1"/>
    </source>
</evidence>
<feature type="domain" description="Helicase C-terminal" evidence="17">
    <location>
        <begin position="457"/>
        <end position="634"/>
    </location>
</feature>
<dbReference type="InterPro" id="IPR045562">
    <property type="entry name" value="RecG_dom3_C"/>
</dbReference>
<dbReference type="Gene3D" id="3.40.50.300">
    <property type="entry name" value="P-loop containing nucleotide triphosphate hydrolases"/>
    <property type="match status" value="2"/>
</dbReference>